<evidence type="ECO:0000313" key="3">
    <source>
        <dbReference type="EMBL" id="GLS18111.1"/>
    </source>
</evidence>
<protein>
    <recommendedName>
        <fullName evidence="2">DUF5681 domain-containing protein</fullName>
    </recommendedName>
</protein>
<dbReference type="Proteomes" id="UP001156882">
    <property type="component" value="Unassembled WGS sequence"/>
</dbReference>
<name>A0ABQ6CIQ6_9HYPH</name>
<feature type="compositionally biased region" description="Polar residues" evidence="1">
    <location>
        <begin position="1"/>
        <end position="10"/>
    </location>
</feature>
<dbReference type="Pfam" id="PF18932">
    <property type="entry name" value="DUF5681"/>
    <property type="match status" value="1"/>
</dbReference>
<evidence type="ECO:0000313" key="4">
    <source>
        <dbReference type="Proteomes" id="UP001156882"/>
    </source>
</evidence>
<feature type="region of interest" description="Disordered" evidence="1">
    <location>
        <begin position="1"/>
        <end position="20"/>
    </location>
</feature>
<dbReference type="EMBL" id="BSPC01000009">
    <property type="protein sequence ID" value="GLS18111.1"/>
    <property type="molecule type" value="Genomic_DNA"/>
</dbReference>
<keyword evidence="4" id="KW-1185">Reference proteome</keyword>
<dbReference type="InterPro" id="IPR043736">
    <property type="entry name" value="DUF5681"/>
</dbReference>
<evidence type="ECO:0000259" key="2">
    <source>
        <dbReference type="Pfam" id="PF18932"/>
    </source>
</evidence>
<comment type="caution">
    <text evidence="3">The sequence shown here is derived from an EMBL/GenBank/DDBJ whole genome shotgun (WGS) entry which is preliminary data.</text>
</comment>
<organism evidence="3 4">
    <name type="scientific">Labrys miyagiensis</name>
    <dbReference type="NCBI Taxonomy" id="346912"/>
    <lineage>
        <taxon>Bacteria</taxon>
        <taxon>Pseudomonadati</taxon>
        <taxon>Pseudomonadota</taxon>
        <taxon>Alphaproteobacteria</taxon>
        <taxon>Hyphomicrobiales</taxon>
        <taxon>Xanthobacteraceae</taxon>
        <taxon>Labrys</taxon>
    </lineage>
</organism>
<feature type="domain" description="DUF5681" evidence="2">
    <location>
        <begin position="3"/>
        <end position="62"/>
    </location>
</feature>
<reference evidence="4" key="1">
    <citation type="journal article" date="2019" name="Int. J. Syst. Evol. Microbiol.">
        <title>The Global Catalogue of Microorganisms (GCM) 10K type strain sequencing project: providing services to taxonomists for standard genome sequencing and annotation.</title>
        <authorList>
            <consortium name="The Broad Institute Genomics Platform"/>
            <consortium name="The Broad Institute Genome Sequencing Center for Infectious Disease"/>
            <person name="Wu L."/>
            <person name="Ma J."/>
        </authorList>
    </citation>
    <scope>NUCLEOTIDE SEQUENCE [LARGE SCALE GENOMIC DNA]</scope>
    <source>
        <strain evidence="4">NBRC 101365</strain>
    </source>
</reference>
<dbReference type="RefSeq" id="WP_284310935.1">
    <property type="nucleotide sequence ID" value="NZ_BSPC01000009.1"/>
</dbReference>
<sequence>MTFKPGQSGNPAGKPPGSRHKATLAAEALLDGEAEGLTRKAVEMALAGDSVALRLCLDRIVPPRKDRPVSFALPEMRTAADAVSAMGAVANAVAGGELTPGEAAEFAKLIDTFTHALETLEFDERLRKLEEKATP</sequence>
<proteinExistence type="predicted"/>
<gene>
    <name evidence="3" type="ORF">GCM10007874_11270</name>
</gene>
<evidence type="ECO:0000256" key="1">
    <source>
        <dbReference type="SAM" id="MobiDB-lite"/>
    </source>
</evidence>
<accession>A0ABQ6CIQ6</accession>